<proteinExistence type="inferred from homology"/>
<evidence type="ECO:0000256" key="1">
    <source>
        <dbReference type="ARBA" id="ARBA00008558"/>
    </source>
</evidence>
<keyword evidence="2 4" id="KW-0413">Isomerase</keyword>
<dbReference type="Proteomes" id="UP001356095">
    <property type="component" value="Unassembled WGS sequence"/>
</dbReference>
<protein>
    <submittedName>
        <fullName evidence="4">AGE family epimerase/isomerase</fullName>
        <ecNumber evidence="4">5.-.-.-</ecNumber>
    </submittedName>
</protein>
<dbReference type="EMBL" id="JAUZMY010000022">
    <property type="protein sequence ID" value="MEE2039683.1"/>
    <property type="molecule type" value="Genomic_DNA"/>
</dbReference>
<dbReference type="Pfam" id="PF07221">
    <property type="entry name" value="GlcNAc_2-epim"/>
    <property type="match status" value="2"/>
</dbReference>
<evidence type="ECO:0000256" key="3">
    <source>
        <dbReference type="SAM" id="MobiDB-lite"/>
    </source>
</evidence>
<organism evidence="4 5">
    <name type="scientific">Nocardiopsis codii</name>
    <dbReference type="NCBI Taxonomy" id="3065942"/>
    <lineage>
        <taxon>Bacteria</taxon>
        <taxon>Bacillati</taxon>
        <taxon>Actinomycetota</taxon>
        <taxon>Actinomycetes</taxon>
        <taxon>Streptosporangiales</taxon>
        <taxon>Nocardiopsidaceae</taxon>
        <taxon>Nocardiopsis</taxon>
    </lineage>
</organism>
<keyword evidence="5" id="KW-1185">Reference proteome</keyword>
<dbReference type="PANTHER" id="PTHR15108">
    <property type="entry name" value="N-ACYLGLUCOSAMINE-2-EPIMERASE"/>
    <property type="match status" value="1"/>
</dbReference>
<comment type="similarity">
    <text evidence="1">Belongs to the N-acylglucosamine 2-epimerase family.</text>
</comment>
<dbReference type="Gene3D" id="1.50.10.10">
    <property type="match status" value="1"/>
</dbReference>
<dbReference type="EC" id="5.-.-.-" evidence="4"/>
<dbReference type="InterPro" id="IPR010819">
    <property type="entry name" value="AGE/CE"/>
</dbReference>
<comment type="caution">
    <text evidence="4">The sequence shown here is derived from an EMBL/GenBank/DDBJ whole genome shotgun (WGS) entry which is preliminary data.</text>
</comment>
<evidence type="ECO:0000256" key="2">
    <source>
        <dbReference type="ARBA" id="ARBA00023235"/>
    </source>
</evidence>
<dbReference type="GO" id="GO:0016853">
    <property type="term" value="F:isomerase activity"/>
    <property type="evidence" value="ECO:0007669"/>
    <property type="project" value="UniProtKB-KW"/>
</dbReference>
<feature type="region of interest" description="Disordered" evidence="3">
    <location>
        <begin position="103"/>
        <end position="135"/>
    </location>
</feature>
<dbReference type="InterPro" id="IPR012341">
    <property type="entry name" value="6hp_glycosidase-like_sf"/>
</dbReference>
<evidence type="ECO:0000313" key="4">
    <source>
        <dbReference type="EMBL" id="MEE2039683.1"/>
    </source>
</evidence>
<dbReference type="InterPro" id="IPR008928">
    <property type="entry name" value="6-hairpin_glycosidase_sf"/>
</dbReference>
<dbReference type="RefSeq" id="WP_330093453.1">
    <property type="nucleotide sequence ID" value="NZ_JAUZMY010000022.1"/>
</dbReference>
<reference evidence="4 5" key="1">
    <citation type="submission" date="2023-08" db="EMBL/GenBank/DDBJ databases">
        <authorList>
            <person name="Girao M."/>
            <person name="Carvalho M.F."/>
        </authorList>
    </citation>
    <scope>NUCLEOTIDE SEQUENCE [LARGE SCALE GENOMIC DNA]</scope>
    <source>
        <strain evidence="4 5">CT-R113</strain>
    </source>
</reference>
<evidence type="ECO:0000313" key="5">
    <source>
        <dbReference type="Proteomes" id="UP001356095"/>
    </source>
</evidence>
<dbReference type="SUPFAM" id="SSF48208">
    <property type="entry name" value="Six-hairpin glycosidases"/>
    <property type="match status" value="1"/>
</dbReference>
<sequence length="445" mass="48526">MTASTHRAPGHPEWLREEERRLCAFAAGSAVPDGFGWLDARGTVEQDRPAATWITARMTHVFSLAHLRGDADAGRLADHGVAALASGPLRDGALGGWFDRVPEGRSGVSSSPGNASRERSQNEGVETAGEGSGSLPGKSAYEHAFVVLAASTATAAGRPGARELLDEALRVMDTRFWDESAGAVRESWDAGWGTTEKYRGANSNMHCVEAFLAAADATGDTLWTRRALAIAERLVHGVAAAHDWRLPEHFTPAWEPLPDYNRDQPDHPFRPFGSTTGHLLEWARLLVHLEIALTRSGETAPDWLLPDAESLFAHAVRRGWGTDGEDGFVYTLDWQDGPVVRERMHWVVAEATMAAWALARHTGDAGYDRLYDRWWVYADRFHLDREHGSWHHELDPANRPAESVWAGKPDVYHAYQAALLPQIGLSTTLADALSTASATAPGGDA</sequence>
<gene>
    <name evidence="4" type="ORF">Q8791_20910</name>
</gene>
<name>A0ABU7KBR7_9ACTN</name>
<accession>A0ABU7KBR7</accession>